<evidence type="ECO:0000313" key="1">
    <source>
        <dbReference type="EMBL" id="KKD38778.1"/>
    </source>
</evidence>
<sequence length="86" mass="9294">MSLVLAATLSCPTTPLNPFGQFPQKFPLDMVIPNDAELAEFNQYQDGCFLMNVGGGDRTICAPGQIVTAIKPFLIIGVGLRFIFSD</sequence>
<dbReference type="Proteomes" id="UP000033607">
    <property type="component" value="Unassembled WGS sequence"/>
</dbReference>
<organism evidence="1 2">
    <name type="scientific">Limnoraphis robusta CS-951</name>
    <dbReference type="NCBI Taxonomy" id="1637645"/>
    <lineage>
        <taxon>Bacteria</taxon>
        <taxon>Bacillati</taxon>
        <taxon>Cyanobacteriota</taxon>
        <taxon>Cyanophyceae</taxon>
        <taxon>Oscillatoriophycideae</taxon>
        <taxon>Oscillatoriales</taxon>
        <taxon>Sirenicapillariaceae</taxon>
        <taxon>Limnoraphis</taxon>
    </lineage>
</organism>
<name>A0A0F5YJ43_9CYAN</name>
<dbReference type="EMBL" id="LATL02000353">
    <property type="protein sequence ID" value="KKD38778.1"/>
    <property type="molecule type" value="Genomic_DNA"/>
</dbReference>
<dbReference type="AlphaFoldDB" id="A0A0F5YJ43"/>
<evidence type="ECO:0000313" key="2">
    <source>
        <dbReference type="Proteomes" id="UP000033607"/>
    </source>
</evidence>
<comment type="caution">
    <text evidence="1">The sequence shown here is derived from an EMBL/GenBank/DDBJ whole genome shotgun (WGS) entry which is preliminary data.</text>
</comment>
<accession>A0A0F5YJ43</accession>
<proteinExistence type="predicted"/>
<protein>
    <submittedName>
        <fullName evidence="1">Uncharacterized protein</fullName>
    </submittedName>
</protein>
<gene>
    <name evidence="1" type="ORF">WN50_06960</name>
</gene>
<reference evidence="1 2" key="1">
    <citation type="submission" date="2015-06" db="EMBL/GenBank/DDBJ databases">
        <title>Draft genome assembly of filamentous brackish cyanobacterium Limnoraphis robusta strain CS-951.</title>
        <authorList>
            <person name="Willis A."/>
            <person name="Parks M."/>
            <person name="Burford M.A."/>
        </authorList>
    </citation>
    <scope>NUCLEOTIDE SEQUENCE [LARGE SCALE GENOMIC DNA]</scope>
    <source>
        <strain evidence="1 2">CS-951</strain>
    </source>
</reference>